<keyword evidence="1" id="KW-0732">Signal</keyword>
<sequence length="100" mass="11168">MKKITLVCALFFGGAAGAHEAEQSWVKKETITCDEQQGCEVVCRQPGDRWSSYLKTVGDIEVTWFLRSGVRQLKADMGDEGYTILDTHPELQSCRISGVR</sequence>
<evidence type="ECO:0000256" key="1">
    <source>
        <dbReference type="SAM" id="SignalP"/>
    </source>
</evidence>
<name>A0ABV7JJS0_9GAMM</name>
<proteinExistence type="predicted"/>
<feature type="signal peptide" evidence="1">
    <location>
        <begin position="1"/>
        <end position="20"/>
    </location>
</feature>
<dbReference type="RefSeq" id="WP_077412259.1">
    <property type="nucleotide sequence ID" value="NZ_JBHRTS010000009.1"/>
</dbReference>
<comment type="caution">
    <text evidence="2">The sequence shown here is derived from an EMBL/GenBank/DDBJ whole genome shotgun (WGS) entry which is preliminary data.</text>
</comment>
<protein>
    <submittedName>
        <fullName evidence="2">Uncharacterized protein</fullName>
    </submittedName>
</protein>
<evidence type="ECO:0000313" key="2">
    <source>
        <dbReference type="EMBL" id="MFC3195597.1"/>
    </source>
</evidence>
<accession>A0ABV7JJS0</accession>
<organism evidence="2 3">
    <name type="scientific">Marinicella sediminis</name>
    <dbReference type="NCBI Taxonomy" id="1792834"/>
    <lineage>
        <taxon>Bacteria</taxon>
        <taxon>Pseudomonadati</taxon>
        <taxon>Pseudomonadota</taxon>
        <taxon>Gammaproteobacteria</taxon>
        <taxon>Lysobacterales</taxon>
        <taxon>Marinicellaceae</taxon>
        <taxon>Marinicella</taxon>
    </lineage>
</organism>
<reference evidence="3" key="1">
    <citation type="journal article" date="2019" name="Int. J. Syst. Evol. Microbiol.">
        <title>The Global Catalogue of Microorganisms (GCM) 10K type strain sequencing project: providing services to taxonomists for standard genome sequencing and annotation.</title>
        <authorList>
            <consortium name="The Broad Institute Genomics Platform"/>
            <consortium name="The Broad Institute Genome Sequencing Center for Infectious Disease"/>
            <person name="Wu L."/>
            <person name="Ma J."/>
        </authorList>
    </citation>
    <scope>NUCLEOTIDE SEQUENCE [LARGE SCALE GENOMIC DNA]</scope>
    <source>
        <strain evidence="3">KCTC 42953</strain>
    </source>
</reference>
<feature type="chain" id="PRO_5047066957" evidence="1">
    <location>
        <begin position="21"/>
        <end position="100"/>
    </location>
</feature>
<dbReference type="Proteomes" id="UP001595533">
    <property type="component" value="Unassembled WGS sequence"/>
</dbReference>
<evidence type="ECO:0000313" key="3">
    <source>
        <dbReference type="Proteomes" id="UP001595533"/>
    </source>
</evidence>
<keyword evidence="3" id="KW-1185">Reference proteome</keyword>
<gene>
    <name evidence="2" type="ORF">ACFODZ_15185</name>
</gene>
<dbReference type="EMBL" id="JBHRTS010000009">
    <property type="protein sequence ID" value="MFC3195597.1"/>
    <property type="molecule type" value="Genomic_DNA"/>
</dbReference>